<reference evidence="1" key="1">
    <citation type="submission" date="2022-02" db="EMBL/GenBank/DDBJ databases">
        <title>Atlantic sturgeon de novo genome assembly.</title>
        <authorList>
            <person name="Stock M."/>
            <person name="Klopp C."/>
            <person name="Guiguen Y."/>
            <person name="Cabau C."/>
            <person name="Parinello H."/>
            <person name="Santidrian Yebra-Pimentel E."/>
            <person name="Kuhl H."/>
            <person name="Dirks R.P."/>
            <person name="Guessner J."/>
            <person name="Wuertz S."/>
            <person name="Du K."/>
            <person name="Schartl M."/>
        </authorList>
    </citation>
    <scope>NUCLEOTIDE SEQUENCE</scope>
    <source>
        <strain evidence="1">STURGEONOMICS-FGT-2020</strain>
        <tissue evidence="1">Whole blood</tissue>
    </source>
</reference>
<evidence type="ECO:0000313" key="2">
    <source>
        <dbReference type="Proteomes" id="UP001230051"/>
    </source>
</evidence>
<sequence length="211" mass="25213">MSGDPASIFSSCSILHYWLWQEEEEEVEERLRQTERLKEVNAATIRFFLEFDWLFKEENPLITGHLTGIADELDKVIMKATMAKWSIFSFCVPECDRYLKRLQTVKKEILSMRRLDTCRLFGFFHREEEEKLREAIEETIRFFKECDGWFKEENPLIAGHLAGMKVIMKAIMAKQRLFRIRVGTLDNYTFKKRLHSEVALQEWKYPNSNEQ</sequence>
<dbReference type="EMBL" id="JAGXEW010000031">
    <property type="protein sequence ID" value="KAK1155322.1"/>
    <property type="molecule type" value="Genomic_DNA"/>
</dbReference>
<evidence type="ECO:0000313" key="1">
    <source>
        <dbReference type="EMBL" id="KAK1155322.1"/>
    </source>
</evidence>
<keyword evidence="2" id="KW-1185">Reference proteome</keyword>
<gene>
    <name evidence="1" type="ORF">AOXY_G27081</name>
</gene>
<organism evidence="1 2">
    <name type="scientific">Acipenser oxyrinchus oxyrinchus</name>
    <dbReference type="NCBI Taxonomy" id="40147"/>
    <lineage>
        <taxon>Eukaryota</taxon>
        <taxon>Metazoa</taxon>
        <taxon>Chordata</taxon>
        <taxon>Craniata</taxon>
        <taxon>Vertebrata</taxon>
        <taxon>Euteleostomi</taxon>
        <taxon>Actinopterygii</taxon>
        <taxon>Chondrostei</taxon>
        <taxon>Acipenseriformes</taxon>
        <taxon>Acipenseridae</taxon>
        <taxon>Acipenser</taxon>
    </lineage>
</organism>
<proteinExistence type="predicted"/>
<dbReference type="AlphaFoldDB" id="A0AAD8CPA4"/>
<accession>A0AAD8CPA4</accession>
<dbReference type="Proteomes" id="UP001230051">
    <property type="component" value="Unassembled WGS sequence"/>
</dbReference>
<protein>
    <submittedName>
        <fullName evidence="1">Uncharacterized protein</fullName>
    </submittedName>
</protein>
<name>A0AAD8CPA4_ACIOX</name>
<comment type="caution">
    <text evidence="1">The sequence shown here is derived from an EMBL/GenBank/DDBJ whole genome shotgun (WGS) entry which is preliminary data.</text>
</comment>